<reference evidence="1" key="1">
    <citation type="submission" date="2020-12" db="EMBL/GenBank/DDBJ databases">
        <title>Comparison of Enterococcus faecalis Biofilm Removal Efficiency Among Bacteriophage PBEF129, Its Endolysin, and Cefotaxime.</title>
        <authorList>
            <person name="Myung H."/>
            <person name="Oh H."/>
            <person name="Hwang Y."/>
            <person name="Hong H."/>
        </authorList>
    </citation>
    <scope>NUCLEOTIDE SEQUENCE</scope>
</reference>
<evidence type="ECO:0000313" key="2">
    <source>
        <dbReference type="Proteomes" id="UP000463860"/>
    </source>
</evidence>
<dbReference type="Proteomes" id="UP000463860">
    <property type="component" value="Segment"/>
</dbReference>
<organism evidence="1 2">
    <name type="scientific">Enterococcus phage PBEF129</name>
    <dbReference type="NCBI Taxonomy" id="2696337"/>
    <lineage>
        <taxon>Viruses</taxon>
        <taxon>Duplodnaviria</taxon>
        <taxon>Heunggongvirae</taxon>
        <taxon>Uroviricota</taxon>
        <taxon>Caudoviricetes</taxon>
        <taxon>Herelleviridae</taxon>
        <taxon>Brockvirinae</taxon>
        <taxon>Kochikohdavirus</taxon>
        <taxon>Kochikohdavirus ECP3</taxon>
    </lineage>
</organism>
<proteinExistence type="predicted"/>
<protein>
    <submittedName>
        <fullName evidence="1">Uncharacterized protein</fullName>
    </submittedName>
</protein>
<accession>A0A7T3JE43</accession>
<sequence length="133" mass="14572">MFSSMNWTCSSKVLEADVTSIAHLGTSRLISHSRYPERKASCTSFEPFLIHLGTSLSFATPNLIPNRSYSSVVLAVPLTMKLFFESLFGSTLTRKPLSLKNALIDSSTSGWLFVKVTCCGCPQYPSATSKPKL</sequence>
<keyword evidence="2" id="KW-1185">Reference proteome</keyword>
<dbReference type="EMBL" id="MN854830">
    <property type="protein sequence ID" value="QPW37229.1"/>
    <property type="molecule type" value="Genomic_DNA"/>
</dbReference>
<evidence type="ECO:0000313" key="1">
    <source>
        <dbReference type="EMBL" id="QPW37229.1"/>
    </source>
</evidence>
<name>A0A7T3JE43_9CAUD</name>